<dbReference type="RefSeq" id="WP_091183617.1">
    <property type="nucleotide sequence ID" value="NZ_FNRY01000001.1"/>
</dbReference>
<reference evidence="2 3" key="1">
    <citation type="submission" date="2016-10" db="EMBL/GenBank/DDBJ databases">
        <authorList>
            <person name="de Groot N.N."/>
        </authorList>
    </citation>
    <scope>NUCLEOTIDE SEQUENCE [LARGE SCALE GENOMIC DNA]</scope>
    <source>
        <strain evidence="2 3">DSM 21799</strain>
    </source>
</reference>
<evidence type="ECO:0000313" key="3">
    <source>
        <dbReference type="Proteomes" id="UP000199183"/>
    </source>
</evidence>
<accession>A0A1H4N5Y2</accession>
<evidence type="ECO:0000256" key="1">
    <source>
        <dbReference type="SAM" id="Coils"/>
    </source>
</evidence>
<keyword evidence="1" id="KW-0175">Coiled coil</keyword>
<dbReference type="EMBL" id="FNRY01000001">
    <property type="protein sequence ID" value="SEB90414.1"/>
    <property type="molecule type" value="Genomic_DNA"/>
</dbReference>
<proteinExistence type="predicted"/>
<feature type="coiled-coil region" evidence="1">
    <location>
        <begin position="5"/>
        <end position="75"/>
    </location>
</feature>
<protein>
    <submittedName>
        <fullName evidence="2">Uncharacterized protein</fullName>
    </submittedName>
</protein>
<evidence type="ECO:0000313" key="2">
    <source>
        <dbReference type="EMBL" id="SEB90414.1"/>
    </source>
</evidence>
<dbReference type="OrthoDB" id="5083224at2"/>
<organism evidence="2 3">
    <name type="scientific">Paramicrobacterium humi</name>
    <dbReference type="NCBI Taxonomy" id="640635"/>
    <lineage>
        <taxon>Bacteria</taxon>
        <taxon>Bacillati</taxon>
        <taxon>Actinomycetota</taxon>
        <taxon>Actinomycetes</taxon>
        <taxon>Micrococcales</taxon>
        <taxon>Microbacteriaceae</taxon>
        <taxon>Paramicrobacterium</taxon>
    </lineage>
</organism>
<keyword evidence="3" id="KW-1185">Reference proteome</keyword>
<name>A0A1H4N5Y2_9MICO</name>
<sequence length="90" mass="10144">MPDAIADWQELLDRFEDDLASQTADERTWMPPGAPLPASLADRARLIVARQREAIARIEQEMSQVQLHLHALKRVPPVRTDAAIYLDVDG</sequence>
<gene>
    <name evidence="2" type="ORF">SAMN04489806_2087</name>
</gene>
<dbReference type="STRING" id="640635.SAMN04489806_2087"/>
<dbReference type="Proteomes" id="UP000199183">
    <property type="component" value="Unassembled WGS sequence"/>
</dbReference>
<dbReference type="AlphaFoldDB" id="A0A1H4N5Y2"/>